<feature type="compositionally biased region" description="Low complexity" evidence="1">
    <location>
        <begin position="17"/>
        <end position="28"/>
    </location>
</feature>
<evidence type="ECO:0000256" key="2">
    <source>
        <dbReference type="SAM" id="Phobius"/>
    </source>
</evidence>
<reference evidence="3" key="2">
    <citation type="submission" date="2014-02" db="EMBL/GenBank/DDBJ databases">
        <title>Complete DNA sequence of /Kuraishia capsulata/ illustrates novel genomic features among budding yeasts (/Saccharomycotina/).</title>
        <authorList>
            <person name="Morales L."/>
            <person name="Noel B."/>
            <person name="Porcel B."/>
            <person name="Marcet-Houben M."/>
            <person name="Hullo M-F."/>
            <person name="Sacerdot C."/>
            <person name="Tekaia F."/>
            <person name="Leh-Louis V."/>
            <person name="Despons L."/>
            <person name="Khanna V."/>
            <person name="Aury J-M."/>
            <person name="Barbe V."/>
            <person name="Couloux A."/>
            <person name="Labadie K."/>
            <person name="Pelletier E."/>
            <person name="Souciet J-L."/>
            <person name="Boekhout T."/>
            <person name="Gabaldon T."/>
            <person name="Wincker P."/>
            <person name="Dujon B."/>
        </authorList>
    </citation>
    <scope>NUCLEOTIDE SEQUENCE</scope>
    <source>
        <strain evidence="3">CBS 1993</strain>
    </source>
</reference>
<accession>W6MSE5</accession>
<dbReference type="Proteomes" id="UP000019384">
    <property type="component" value="Unassembled WGS sequence"/>
</dbReference>
<dbReference type="Pfam" id="PF03907">
    <property type="entry name" value="Spo7"/>
    <property type="match status" value="1"/>
</dbReference>
<proteinExistence type="predicted"/>
<keyword evidence="2" id="KW-0472">Membrane</keyword>
<reference evidence="3" key="1">
    <citation type="submission" date="2013-12" db="EMBL/GenBank/DDBJ databases">
        <authorList>
            <person name="Genoscope - CEA"/>
        </authorList>
    </citation>
    <scope>NUCLEOTIDE SEQUENCE</scope>
    <source>
        <strain evidence="3">CBS 1993</strain>
    </source>
</reference>
<keyword evidence="2" id="KW-0812">Transmembrane</keyword>
<dbReference type="STRING" id="1382522.W6MSE5"/>
<gene>
    <name evidence="3" type="ORF">KUCA_T00005622001</name>
</gene>
<evidence type="ECO:0000313" key="3">
    <source>
        <dbReference type="EMBL" id="CDK29629.1"/>
    </source>
</evidence>
<feature type="transmembrane region" description="Helical" evidence="2">
    <location>
        <begin position="198"/>
        <end position="218"/>
    </location>
</feature>
<dbReference type="PANTHER" id="PTHR28249">
    <property type="entry name" value="SPORULATION-SPECIFIC PROTEIN SPO7"/>
    <property type="match status" value="1"/>
</dbReference>
<dbReference type="GeneID" id="34523001"/>
<keyword evidence="2" id="KW-1133">Transmembrane helix</keyword>
<organism evidence="3 4">
    <name type="scientific">Kuraishia capsulata CBS 1993</name>
    <dbReference type="NCBI Taxonomy" id="1382522"/>
    <lineage>
        <taxon>Eukaryota</taxon>
        <taxon>Fungi</taxon>
        <taxon>Dikarya</taxon>
        <taxon>Ascomycota</taxon>
        <taxon>Saccharomycotina</taxon>
        <taxon>Pichiomycetes</taxon>
        <taxon>Pichiales</taxon>
        <taxon>Pichiaceae</taxon>
        <taxon>Kuraishia</taxon>
    </lineage>
</organism>
<dbReference type="RefSeq" id="XP_022461613.1">
    <property type="nucleotide sequence ID" value="XM_022600663.1"/>
</dbReference>
<dbReference type="InterPro" id="IPR005605">
    <property type="entry name" value="Spo7"/>
</dbReference>
<evidence type="ECO:0000256" key="1">
    <source>
        <dbReference type="SAM" id="MobiDB-lite"/>
    </source>
</evidence>
<dbReference type="GO" id="GO:0019888">
    <property type="term" value="F:protein phosphatase regulator activity"/>
    <property type="evidence" value="ECO:0007669"/>
    <property type="project" value="InterPro"/>
</dbReference>
<feature type="compositionally biased region" description="Polar residues" evidence="1">
    <location>
        <begin position="108"/>
        <end position="119"/>
    </location>
</feature>
<dbReference type="PANTHER" id="PTHR28249:SF1">
    <property type="entry name" value="SPORULATION-SPECIFIC PROTEIN SPO7"/>
    <property type="match status" value="1"/>
</dbReference>
<dbReference type="EMBL" id="HG793131">
    <property type="protein sequence ID" value="CDK29629.1"/>
    <property type="molecule type" value="Genomic_DNA"/>
</dbReference>
<dbReference type="GO" id="GO:0071595">
    <property type="term" value="C:Nem1-Spo7 phosphatase complex"/>
    <property type="evidence" value="ECO:0007669"/>
    <property type="project" value="TreeGrafter"/>
</dbReference>
<name>W6MSE5_9ASCO</name>
<protein>
    <recommendedName>
        <fullName evidence="5">Sporulation-specific protein SPO7</fullName>
    </recommendedName>
</protein>
<feature type="region of interest" description="Disordered" evidence="1">
    <location>
        <begin position="1"/>
        <end position="165"/>
    </location>
</feature>
<dbReference type="AlphaFoldDB" id="W6MSE5"/>
<dbReference type="GO" id="GO:0006998">
    <property type="term" value="P:nuclear envelope organization"/>
    <property type="evidence" value="ECO:0007669"/>
    <property type="project" value="TreeGrafter"/>
</dbReference>
<dbReference type="GO" id="GO:0004721">
    <property type="term" value="F:phosphoprotein phosphatase activity"/>
    <property type="evidence" value="ECO:0007669"/>
    <property type="project" value="TreeGrafter"/>
</dbReference>
<feature type="compositionally biased region" description="Basic and acidic residues" evidence="1">
    <location>
        <begin position="1"/>
        <end position="16"/>
    </location>
</feature>
<keyword evidence="4" id="KW-1185">Reference proteome</keyword>
<evidence type="ECO:0000313" key="4">
    <source>
        <dbReference type="Proteomes" id="UP000019384"/>
    </source>
</evidence>
<dbReference type="OrthoDB" id="5599171at2759"/>
<dbReference type="HOGENOM" id="CLU_717779_0_0_1"/>
<evidence type="ECO:0008006" key="5">
    <source>
        <dbReference type="Google" id="ProtNLM"/>
    </source>
</evidence>
<feature type="transmembrane region" description="Helical" evidence="2">
    <location>
        <begin position="230"/>
        <end position="250"/>
    </location>
</feature>
<sequence>MSDQELEKETVEKDSLRSLSSSPLARPSKPVGTAKDRTPELQTVTSVLSPPFSPRIRGRSHRQPADPEDYALSSDSDVGSFSSIGSSYYQTSRLGIRSEAARRKSDNSVRSGDSVVQTDSDYEAGTPRRSPRGRKETDTPRDRRGKSGGSSSRRRMSSRSRVRDTEMPAEAKILKNLLILEESLRQQAAQQKGLRRKYLGFFMAMAFTLVFCGYRLLVAPELIDSAFLKAVHQVLFLITAVTLLLFYLSGEYHRTVVRPRRFITSTNKGLRQLNVRIVKVRSPTSDILPDLSRWTLRQFAMATRTGIDLVGPTRIPVLRSVTAWLKTFVSTMELRSQPRVGATELKLVLNPRVFNMATREIWELYRNEFWAREGARMRRQLEKSK</sequence>
<feature type="compositionally biased region" description="Basic and acidic residues" evidence="1">
    <location>
        <begin position="133"/>
        <end position="142"/>
    </location>
</feature>
<feature type="compositionally biased region" description="Low complexity" evidence="1">
    <location>
        <begin position="73"/>
        <end position="87"/>
    </location>
</feature>